<dbReference type="FunCoup" id="A0A067N003">
    <property type="interactions" value="971"/>
</dbReference>
<proteinExistence type="inferred from homology"/>
<dbReference type="SMART" id="SM00490">
    <property type="entry name" value="HELICc"/>
    <property type="match status" value="1"/>
</dbReference>
<feature type="compositionally biased region" description="Polar residues" evidence="11">
    <location>
        <begin position="353"/>
        <end position="370"/>
    </location>
</feature>
<feature type="region of interest" description="Disordered" evidence="11">
    <location>
        <begin position="870"/>
        <end position="895"/>
    </location>
</feature>
<feature type="compositionally biased region" description="Low complexity" evidence="11">
    <location>
        <begin position="34"/>
        <end position="49"/>
    </location>
</feature>
<dbReference type="GO" id="GO:0003677">
    <property type="term" value="F:DNA binding"/>
    <property type="evidence" value="ECO:0007669"/>
    <property type="project" value="UniProtKB-KW"/>
</dbReference>
<dbReference type="InterPro" id="IPR038718">
    <property type="entry name" value="SNF2-like_sf"/>
</dbReference>
<dbReference type="InterPro" id="IPR000330">
    <property type="entry name" value="SNF2_N"/>
</dbReference>
<dbReference type="SMART" id="SM00487">
    <property type="entry name" value="DEXDc"/>
    <property type="match status" value="1"/>
</dbReference>
<keyword evidence="5" id="KW-0378">Hydrolase</keyword>
<evidence type="ECO:0000313" key="14">
    <source>
        <dbReference type="EMBL" id="KDQ21199.1"/>
    </source>
</evidence>
<dbReference type="Pfam" id="PF00176">
    <property type="entry name" value="SNF2-rel_dom"/>
    <property type="match status" value="1"/>
</dbReference>
<dbReference type="AlphaFoldDB" id="A0A067N003"/>
<dbReference type="Proteomes" id="UP000027195">
    <property type="component" value="Unassembled WGS sequence"/>
</dbReference>
<feature type="domain" description="Helicase ATP-binding" evidence="12">
    <location>
        <begin position="619"/>
        <end position="787"/>
    </location>
</feature>
<evidence type="ECO:0000256" key="8">
    <source>
        <dbReference type="ARBA" id="ARBA00022853"/>
    </source>
</evidence>
<accession>A0A067N003</accession>
<dbReference type="GO" id="GO:0140658">
    <property type="term" value="F:ATP-dependent chromatin remodeler activity"/>
    <property type="evidence" value="ECO:0007669"/>
    <property type="project" value="UniProtKB-ARBA"/>
</dbReference>
<feature type="domain" description="Helicase C-terminal" evidence="13">
    <location>
        <begin position="987"/>
        <end position="1149"/>
    </location>
</feature>
<evidence type="ECO:0000256" key="11">
    <source>
        <dbReference type="SAM" id="MobiDB-lite"/>
    </source>
</evidence>
<dbReference type="Pfam" id="PF00271">
    <property type="entry name" value="Helicase_C"/>
    <property type="match status" value="1"/>
</dbReference>
<dbReference type="InParanoid" id="A0A067N003"/>
<feature type="region of interest" description="Disordered" evidence="11">
    <location>
        <begin position="1"/>
        <end position="315"/>
    </location>
</feature>
<feature type="compositionally biased region" description="Polar residues" evidence="11">
    <location>
        <begin position="24"/>
        <end position="33"/>
    </location>
</feature>
<dbReference type="EMBL" id="KL198016">
    <property type="protein sequence ID" value="KDQ21199.1"/>
    <property type="molecule type" value="Genomic_DNA"/>
</dbReference>
<dbReference type="SUPFAM" id="SSF52540">
    <property type="entry name" value="P-loop containing nucleoside triphosphate hydrolases"/>
    <property type="match status" value="2"/>
</dbReference>
<dbReference type="PANTHER" id="PTHR10799">
    <property type="entry name" value="SNF2/RAD54 HELICASE FAMILY"/>
    <property type="match status" value="1"/>
</dbReference>
<feature type="compositionally biased region" description="Polar residues" evidence="11">
    <location>
        <begin position="215"/>
        <end position="240"/>
    </location>
</feature>
<evidence type="ECO:0000313" key="15">
    <source>
        <dbReference type="Proteomes" id="UP000027195"/>
    </source>
</evidence>
<feature type="compositionally biased region" description="Polar residues" evidence="11">
    <location>
        <begin position="103"/>
        <end position="120"/>
    </location>
</feature>
<feature type="compositionally biased region" description="Basic and acidic residues" evidence="11">
    <location>
        <begin position="79"/>
        <end position="91"/>
    </location>
</feature>
<dbReference type="GO" id="GO:0005634">
    <property type="term" value="C:nucleus"/>
    <property type="evidence" value="ECO:0007669"/>
    <property type="project" value="UniProtKB-SubCell"/>
</dbReference>
<dbReference type="FunFam" id="3.40.50.10810:FF:000014">
    <property type="entry name" value="SWI/SNF-related matrix-associated actin-dependent regulator of chromatin subfamily A containing DEAD/H box 1"/>
    <property type="match status" value="1"/>
</dbReference>
<dbReference type="InterPro" id="IPR049730">
    <property type="entry name" value="SNF2/RAD54-like_C"/>
</dbReference>
<dbReference type="PROSITE" id="PS51192">
    <property type="entry name" value="HELICASE_ATP_BIND_1"/>
    <property type="match status" value="1"/>
</dbReference>
<comment type="subcellular location">
    <subcellularLocation>
        <location evidence="1">Nucleus</location>
    </subcellularLocation>
</comment>
<name>A0A067N003_BOTB1</name>
<dbReference type="GO" id="GO:0016787">
    <property type="term" value="F:hydrolase activity"/>
    <property type="evidence" value="ECO:0007669"/>
    <property type="project" value="UniProtKB-KW"/>
</dbReference>
<evidence type="ECO:0000259" key="12">
    <source>
        <dbReference type="PROSITE" id="PS51192"/>
    </source>
</evidence>
<dbReference type="HOGENOM" id="CLU_000315_16_1_1"/>
<feature type="compositionally biased region" description="Acidic residues" evidence="11">
    <location>
        <begin position="1160"/>
        <end position="1180"/>
    </location>
</feature>
<feature type="compositionally biased region" description="Polar residues" evidence="11">
    <location>
        <begin position="140"/>
        <end position="154"/>
    </location>
</feature>
<keyword evidence="6" id="KW-0347">Helicase</keyword>
<evidence type="ECO:0000256" key="10">
    <source>
        <dbReference type="ARBA" id="ARBA00023242"/>
    </source>
</evidence>
<keyword evidence="9" id="KW-0238">DNA-binding</keyword>
<dbReference type="Gene3D" id="3.40.50.300">
    <property type="entry name" value="P-loop containing nucleotide triphosphate hydrolases"/>
    <property type="match status" value="1"/>
</dbReference>
<feature type="region of interest" description="Disordered" evidence="11">
    <location>
        <begin position="1159"/>
        <end position="1180"/>
    </location>
</feature>
<dbReference type="OrthoDB" id="5857104at2759"/>
<dbReference type="Gene3D" id="3.40.50.10810">
    <property type="entry name" value="Tandem AAA-ATPase domain"/>
    <property type="match status" value="1"/>
</dbReference>
<organism evidence="14 15">
    <name type="scientific">Botryobasidium botryosum (strain FD-172 SS1)</name>
    <dbReference type="NCBI Taxonomy" id="930990"/>
    <lineage>
        <taxon>Eukaryota</taxon>
        <taxon>Fungi</taxon>
        <taxon>Dikarya</taxon>
        <taxon>Basidiomycota</taxon>
        <taxon>Agaricomycotina</taxon>
        <taxon>Agaricomycetes</taxon>
        <taxon>Cantharellales</taxon>
        <taxon>Botryobasidiaceae</taxon>
        <taxon>Botryobasidium</taxon>
    </lineage>
</organism>
<feature type="region of interest" description="Disordered" evidence="11">
    <location>
        <begin position="330"/>
        <end position="442"/>
    </location>
</feature>
<feature type="compositionally biased region" description="Low complexity" evidence="11">
    <location>
        <begin position="175"/>
        <end position="193"/>
    </location>
</feature>
<evidence type="ECO:0000256" key="9">
    <source>
        <dbReference type="ARBA" id="ARBA00023125"/>
    </source>
</evidence>
<dbReference type="InterPro" id="IPR014001">
    <property type="entry name" value="Helicase_ATP-bd"/>
</dbReference>
<evidence type="ECO:0000256" key="7">
    <source>
        <dbReference type="ARBA" id="ARBA00022840"/>
    </source>
</evidence>
<evidence type="ECO:0000256" key="5">
    <source>
        <dbReference type="ARBA" id="ARBA00022801"/>
    </source>
</evidence>
<keyword evidence="10" id="KW-0539">Nucleus</keyword>
<evidence type="ECO:0000256" key="2">
    <source>
        <dbReference type="ARBA" id="ARBA00007025"/>
    </source>
</evidence>
<sequence>MSSSGSAQAGKRTAALANLRSSRRNLQTAQKNGSASSDRAAKSKPAAAATVNGGGESSASSTAPRSAEPAAPAQMRDATQNRDWVRSRFFNDKAGSASSSSSDALNTPNKPTVLVPNSSPLAPAPGTLESLSYKPHQSHHASSGPLTKGSSTWMPSRPMKNDDDILTSTTIFHNSFAPVASRPASSSSTSTSALTRKIRDDDGLPDQPRKRPNLGTASNGTTSQNPISTDDSPRPSQSSGGEEITRIEKRVSLVHVDSAPITEDEDDIPDARDLVGRPNSPPRRRLMRGTRPPPPPSPSVISISSSPVRPESKSQDALNRIISVNPSVRSDEVRQIWKEEGGDEKRTAERVQRITSRIRSGRSASVSTVAPPTKGNKKSAIYSKRGVVEPIQAPSIPRETSLKRKQSLLRGKDDSSDFDTSDSEGGSRSRRSNNWKELAAEREEKKREESALKWFNDANEDAIVELTACSKAQAQLITSLRPFTDVDDLQRKLSKKKGVSTRIYEGYLEILRGYSSVDTVLAECESVGAELNEIIAIWSGQSTEKNGSNPNGDVGDGAAEDAGLHLVDVSMNDEVLDDSIADDPKRREAMKHYIRVQPSTISESIQLKDYQLLGLNWLRLLHRKELSCILADEMGLGKTVQVISFFAHLKEQGVPGPFLVIVPSSTLENWVREFDRFAPSLSVQTYYGSQKERIELRADLLDSVGSWEVLVTTYNLAQGNEYDKKFFRKVAWEACVFDEGHVLKNFQSQRYTNLMRINAKWRLLLTGTPLQNNLQELVSLMNFILPDYFRDAIESLRAIFKVKADSHTSLLSRERVSRAKKMMTPFVLRRRKDQVLKDLPKKTERIEWCDMTALQRTIYRDALKRSRKTLQTLPEEDAEDEKGKGKAKKKARPLAAADTSSNVLMDLRKASSHPMLFRRQFTDPKVNLMARHCLKEPEFMDSNYNLVVEDMQVMTDAELQLFCKRYKSVNKHALNDDVFLNAGKVKIMMRLLDECKAENKRVLIFSQFTQILDILKVILKHVSIKFLVLTGQTPVDERQGLVDEFTEDESIMVFLLSTKAGGMGINLTAASVVIIFDQDFNPHNDKQACDRAYRIGQKRDVEVVKLITRGTIEEDMLRLGETKLALDEAVAGDGEEGGESAPEKAMKASLMSVLRKQFEKDEEDLDGAEPEDVEMAEVKA</sequence>
<evidence type="ECO:0000256" key="1">
    <source>
        <dbReference type="ARBA" id="ARBA00004123"/>
    </source>
</evidence>
<dbReference type="CDD" id="cd18793">
    <property type="entry name" value="SF2_C_SNF"/>
    <property type="match status" value="1"/>
</dbReference>
<dbReference type="GO" id="GO:0005524">
    <property type="term" value="F:ATP binding"/>
    <property type="evidence" value="ECO:0007669"/>
    <property type="project" value="UniProtKB-KW"/>
</dbReference>
<feature type="compositionally biased region" description="Low complexity" evidence="11">
    <location>
        <begin position="299"/>
        <end position="309"/>
    </location>
</feature>
<dbReference type="InterPro" id="IPR001650">
    <property type="entry name" value="Helicase_C-like"/>
</dbReference>
<evidence type="ECO:0000256" key="4">
    <source>
        <dbReference type="ARBA" id="ARBA00022741"/>
    </source>
</evidence>
<evidence type="ECO:0000256" key="3">
    <source>
        <dbReference type="ARBA" id="ARBA00012551"/>
    </source>
</evidence>
<dbReference type="EC" id="3.6.4.12" evidence="3"/>
<keyword evidence="4" id="KW-0547">Nucleotide-binding</keyword>
<comment type="similarity">
    <text evidence="2">Belongs to the SNF2/RAD54 helicase family.</text>
</comment>
<keyword evidence="7" id="KW-0067">ATP-binding</keyword>
<evidence type="ECO:0000259" key="13">
    <source>
        <dbReference type="PROSITE" id="PS51194"/>
    </source>
</evidence>
<dbReference type="PROSITE" id="PS51194">
    <property type="entry name" value="HELICASE_CTER"/>
    <property type="match status" value="1"/>
</dbReference>
<gene>
    <name evidence="14" type="ORF">BOTBODRAFT_25624</name>
</gene>
<feature type="compositionally biased region" description="Basic and acidic residues" evidence="11">
    <location>
        <begin position="330"/>
        <end position="352"/>
    </location>
</feature>
<keyword evidence="8" id="KW-0156">Chromatin regulator</keyword>
<dbReference type="GO" id="GO:0005694">
    <property type="term" value="C:chromosome"/>
    <property type="evidence" value="ECO:0007669"/>
    <property type="project" value="UniProtKB-ARBA"/>
</dbReference>
<dbReference type="STRING" id="930990.A0A067N003"/>
<keyword evidence="15" id="KW-1185">Reference proteome</keyword>
<evidence type="ECO:0000256" key="6">
    <source>
        <dbReference type="ARBA" id="ARBA00022806"/>
    </source>
</evidence>
<reference evidence="15" key="1">
    <citation type="journal article" date="2014" name="Proc. Natl. Acad. Sci. U.S.A.">
        <title>Extensive sampling of basidiomycete genomes demonstrates inadequacy of the white-rot/brown-rot paradigm for wood decay fungi.</title>
        <authorList>
            <person name="Riley R."/>
            <person name="Salamov A.A."/>
            <person name="Brown D.W."/>
            <person name="Nagy L.G."/>
            <person name="Floudas D."/>
            <person name="Held B.W."/>
            <person name="Levasseur A."/>
            <person name="Lombard V."/>
            <person name="Morin E."/>
            <person name="Otillar R."/>
            <person name="Lindquist E.A."/>
            <person name="Sun H."/>
            <person name="LaButti K.M."/>
            <person name="Schmutz J."/>
            <person name="Jabbour D."/>
            <person name="Luo H."/>
            <person name="Baker S.E."/>
            <person name="Pisabarro A.G."/>
            <person name="Walton J.D."/>
            <person name="Blanchette R.A."/>
            <person name="Henrissat B."/>
            <person name="Martin F."/>
            <person name="Cullen D."/>
            <person name="Hibbett D.S."/>
            <person name="Grigoriev I.V."/>
        </authorList>
    </citation>
    <scope>NUCLEOTIDE SEQUENCE [LARGE SCALE GENOMIC DNA]</scope>
    <source>
        <strain evidence="15">FD-172 SS1</strain>
    </source>
</reference>
<dbReference type="GO" id="GO:0003678">
    <property type="term" value="F:DNA helicase activity"/>
    <property type="evidence" value="ECO:0007669"/>
    <property type="project" value="UniProtKB-EC"/>
</dbReference>
<protein>
    <recommendedName>
        <fullName evidence="3">DNA helicase</fullName>
        <ecNumber evidence="3">3.6.4.12</ecNumber>
    </recommendedName>
</protein>
<dbReference type="InterPro" id="IPR027417">
    <property type="entry name" value="P-loop_NTPase"/>
</dbReference>